<dbReference type="Proteomes" id="UP000571950">
    <property type="component" value="Unassembled WGS sequence"/>
</dbReference>
<dbReference type="InterPro" id="IPR050194">
    <property type="entry name" value="Glycosyltransferase_grp1"/>
</dbReference>
<sequence>MVQQALALQSPPPVSPPDAGPPSLQIAGRPLRISLFSGNYNGVRDGANRALNRLVDYLLARGAQVRIYSPTTPKTSFPCVGDVVPVPSVAIPGRGEYRLALGLPRAIRRDLAAFAPDIVHLSAPDWLGRSAQRHARRSGIPVVASLHTRFETYLSYYGLAMLRGPMERYLDRFYDDCDHILAPTPPIAEEFAGRYGGDRISIWSRGVDRAAFHPDLRDESFRRSLGYMPQEVVPLFFGRLVLEKGLDIFMDAILRARAAGHPVRPLIVGEGPARDWLAQRLPNAYFLGHLEGRRLGRAVASADVLINPSITEAFGNVNLEAMASGLAIISADVPSASSLIDTGRTGLLVPPLSGEAYAAALLDLIADPARRRALGRAASLAANACRWEETLAQVVRGYDKCLQRDKTGTGRE</sequence>
<comment type="caution">
    <text evidence="3">The sequence shown here is derived from an EMBL/GenBank/DDBJ whole genome shotgun (WGS) entry which is preliminary data.</text>
</comment>
<feature type="domain" description="Glycosyltransferase subfamily 4-like N-terminal" evidence="2">
    <location>
        <begin position="45"/>
        <end position="209"/>
    </location>
</feature>
<dbReference type="GO" id="GO:0016757">
    <property type="term" value="F:glycosyltransferase activity"/>
    <property type="evidence" value="ECO:0007669"/>
    <property type="project" value="TreeGrafter"/>
</dbReference>
<keyword evidence="4" id="KW-1185">Reference proteome</keyword>
<dbReference type="PANTHER" id="PTHR45947:SF3">
    <property type="entry name" value="SULFOQUINOVOSYL TRANSFERASE SQD2"/>
    <property type="match status" value="1"/>
</dbReference>
<name>A0A7W6BJB0_9SPHN</name>
<dbReference type="CDD" id="cd03814">
    <property type="entry name" value="GT4-like"/>
    <property type="match status" value="1"/>
</dbReference>
<dbReference type="AlphaFoldDB" id="A0A7W6BJB0"/>
<accession>A0A7W6BJB0</accession>
<evidence type="ECO:0000313" key="3">
    <source>
        <dbReference type="EMBL" id="MBB3926989.1"/>
    </source>
</evidence>
<dbReference type="RefSeq" id="WP_188072497.1">
    <property type="nucleotide sequence ID" value="NZ_BSPS01000200.1"/>
</dbReference>
<evidence type="ECO:0000259" key="2">
    <source>
        <dbReference type="Pfam" id="PF13439"/>
    </source>
</evidence>
<dbReference type="Pfam" id="PF13439">
    <property type="entry name" value="Glyco_transf_4"/>
    <property type="match status" value="1"/>
</dbReference>
<gene>
    <name evidence="3" type="ORF">GGR43_002712</name>
</gene>
<evidence type="ECO:0000256" key="1">
    <source>
        <dbReference type="SAM" id="MobiDB-lite"/>
    </source>
</evidence>
<dbReference type="Pfam" id="PF13692">
    <property type="entry name" value="Glyco_trans_1_4"/>
    <property type="match status" value="1"/>
</dbReference>
<proteinExistence type="predicted"/>
<dbReference type="InterPro" id="IPR028098">
    <property type="entry name" value="Glyco_trans_4-like_N"/>
</dbReference>
<dbReference type="EMBL" id="JACIDT010000009">
    <property type="protein sequence ID" value="MBB3926989.1"/>
    <property type="molecule type" value="Genomic_DNA"/>
</dbReference>
<keyword evidence="3" id="KW-0808">Transferase</keyword>
<dbReference type="Gene3D" id="3.40.50.2000">
    <property type="entry name" value="Glycogen Phosphorylase B"/>
    <property type="match status" value="2"/>
</dbReference>
<organism evidence="3 4">
    <name type="scientific">Sphingobium jiangsuense</name>
    <dbReference type="NCBI Taxonomy" id="870476"/>
    <lineage>
        <taxon>Bacteria</taxon>
        <taxon>Pseudomonadati</taxon>
        <taxon>Pseudomonadota</taxon>
        <taxon>Alphaproteobacteria</taxon>
        <taxon>Sphingomonadales</taxon>
        <taxon>Sphingomonadaceae</taxon>
        <taxon>Sphingobium</taxon>
    </lineage>
</organism>
<protein>
    <submittedName>
        <fullName evidence="3">Glycosyltransferase involved in cell wall biosynthesis</fullName>
    </submittedName>
</protein>
<dbReference type="PANTHER" id="PTHR45947">
    <property type="entry name" value="SULFOQUINOVOSYL TRANSFERASE SQD2"/>
    <property type="match status" value="1"/>
</dbReference>
<feature type="region of interest" description="Disordered" evidence="1">
    <location>
        <begin position="1"/>
        <end position="22"/>
    </location>
</feature>
<feature type="compositionally biased region" description="Pro residues" evidence="1">
    <location>
        <begin position="10"/>
        <end position="20"/>
    </location>
</feature>
<evidence type="ECO:0000313" key="4">
    <source>
        <dbReference type="Proteomes" id="UP000571950"/>
    </source>
</evidence>
<dbReference type="SUPFAM" id="SSF53756">
    <property type="entry name" value="UDP-Glycosyltransferase/glycogen phosphorylase"/>
    <property type="match status" value="1"/>
</dbReference>
<reference evidence="3 4" key="1">
    <citation type="submission" date="2020-08" db="EMBL/GenBank/DDBJ databases">
        <title>Genomic Encyclopedia of Type Strains, Phase IV (KMG-IV): sequencing the most valuable type-strain genomes for metagenomic binning, comparative biology and taxonomic classification.</title>
        <authorList>
            <person name="Goeker M."/>
        </authorList>
    </citation>
    <scope>NUCLEOTIDE SEQUENCE [LARGE SCALE GENOMIC DNA]</scope>
    <source>
        <strain evidence="3 4">DSM 26189</strain>
    </source>
</reference>